<keyword evidence="1" id="KW-0472">Membrane</keyword>
<feature type="transmembrane region" description="Helical" evidence="1">
    <location>
        <begin position="35"/>
        <end position="51"/>
    </location>
</feature>
<comment type="caution">
    <text evidence="2">The sequence shown here is derived from an EMBL/GenBank/DDBJ whole genome shotgun (WGS) entry which is preliminary data.</text>
</comment>
<dbReference type="HOGENOM" id="CLU_2700681_0_0_9"/>
<evidence type="ECO:0000313" key="2">
    <source>
        <dbReference type="EMBL" id="EEX68948.1"/>
    </source>
</evidence>
<accession>C9KMP1</accession>
<dbReference type="Proteomes" id="UP000003671">
    <property type="component" value="Unassembled WGS sequence"/>
</dbReference>
<dbReference type="EMBL" id="ABWK02000014">
    <property type="protein sequence ID" value="EEX68948.1"/>
    <property type="molecule type" value="Genomic_DNA"/>
</dbReference>
<dbReference type="STRING" id="500635.MITSMUL_04479"/>
<keyword evidence="1" id="KW-1133">Transmembrane helix</keyword>
<keyword evidence="3" id="KW-1185">Reference proteome</keyword>
<proteinExistence type="predicted"/>
<gene>
    <name evidence="2" type="ORF">MITSMUL_04479</name>
</gene>
<sequence>MYQNLCHLVQVHAEGGSVSLCFQFSSINTISLKNNTLFLYFSIVLILYRTLSSKKIHCARHQATVYQIISAMK</sequence>
<reference evidence="2" key="1">
    <citation type="submission" date="2009-09" db="EMBL/GenBank/DDBJ databases">
        <authorList>
            <person name="Weinstock G."/>
            <person name="Sodergren E."/>
            <person name="Clifton S."/>
            <person name="Fulton L."/>
            <person name="Fulton B."/>
            <person name="Courtney L."/>
            <person name="Fronick C."/>
            <person name="Harrison M."/>
            <person name="Strong C."/>
            <person name="Farmer C."/>
            <person name="Delahaunty K."/>
            <person name="Markovic C."/>
            <person name="Hall O."/>
            <person name="Minx P."/>
            <person name="Tomlinson C."/>
            <person name="Mitreva M."/>
            <person name="Nelson J."/>
            <person name="Hou S."/>
            <person name="Wollam A."/>
            <person name="Pepin K.H."/>
            <person name="Johnson M."/>
            <person name="Bhonagiri V."/>
            <person name="Nash W.E."/>
            <person name="Warren W."/>
            <person name="Chinwalla A."/>
            <person name="Mardis E.R."/>
            <person name="Wilson R.K."/>
        </authorList>
    </citation>
    <scope>NUCLEOTIDE SEQUENCE [LARGE SCALE GENOMIC DNA]</scope>
    <source>
        <strain evidence="2">DSM 20544</strain>
    </source>
</reference>
<dbReference type="AlphaFoldDB" id="C9KMP1"/>
<protein>
    <submittedName>
        <fullName evidence="2">Uncharacterized protein</fullName>
    </submittedName>
</protein>
<organism evidence="2 3">
    <name type="scientific">Mitsuokella multacida DSM 20544</name>
    <dbReference type="NCBI Taxonomy" id="500635"/>
    <lineage>
        <taxon>Bacteria</taxon>
        <taxon>Bacillati</taxon>
        <taxon>Bacillota</taxon>
        <taxon>Negativicutes</taxon>
        <taxon>Selenomonadales</taxon>
        <taxon>Selenomonadaceae</taxon>
        <taxon>Mitsuokella</taxon>
    </lineage>
</organism>
<keyword evidence="1" id="KW-0812">Transmembrane</keyword>
<evidence type="ECO:0000256" key="1">
    <source>
        <dbReference type="SAM" id="Phobius"/>
    </source>
</evidence>
<evidence type="ECO:0000313" key="3">
    <source>
        <dbReference type="Proteomes" id="UP000003671"/>
    </source>
</evidence>
<name>C9KMP1_9FIRM</name>